<dbReference type="OrthoDB" id="595476at2"/>
<dbReference type="InterPro" id="IPR035093">
    <property type="entry name" value="RelE/ParE_toxin_dom_sf"/>
</dbReference>
<reference evidence="2 3" key="1">
    <citation type="submission" date="2018-08" db="EMBL/GenBank/DDBJ databases">
        <title>Mucilaginibacter sp. MYSH2.</title>
        <authorList>
            <person name="Seo T."/>
        </authorList>
    </citation>
    <scope>NUCLEOTIDE SEQUENCE [LARGE SCALE GENOMIC DNA]</scope>
    <source>
        <strain evidence="2 3">MYSH2</strain>
    </source>
</reference>
<comment type="caution">
    <text evidence="2">The sequence shown here is derived from an EMBL/GenBank/DDBJ whole genome shotgun (WGS) entry which is preliminary data.</text>
</comment>
<organism evidence="2 3">
    <name type="scientific">Mucilaginibacter conchicola</name>
    <dbReference type="NCBI Taxonomy" id="2303333"/>
    <lineage>
        <taxon>Bacteria</taxon>
        <taxon>Pseudomonadati</taxon>
        <taxon>Bacteroidota</taxon>
        <taxon>Sphingobacteriia</taxon>
        <taxon>Sphingobacteriales</taxon>
        <taxon>Sphingobacteriaceae</taxon>
        <taxon>Mucilaginibacter</taxon>
    </lineage>
</organism>
<dbReference type="AlphaFoldDB" id="A0A372NZ21"/>
<dbReference type="Gene3D" id="3.30.2310.20">
    <property type="entry name" value="RelE-like"/>
    <property type="match status" value="1"/>
</dbReference>
<dbReference type="Pfam" id="PF05016">
    <property type="entry name" value="ParE_toxin"/>
    <property type="match status" value="1"/>
</dbReference>
<evidence type="ECO:0000313" key="3">
    <source>
        <dbReference type="Proteomes" id="UP000264217"/>
    </source>
</evidence>
<protein>
    <submittedName>
        <fullName evidence="2">Type II toxin-antitoxin system RelE/ParE family toxin</fullName>
    </submittedName>
</protein>
<proteinExistence type="predicted"/>
<dbReference type="InterPro" id="IPR007712">
    <property type="entry name" value="RelE/ParE_toxin"/>
</dbReference>
<dbReference type="RefSeq" id="WP_117390917.1">
    <property type="nucleotide sequence ID" value="NZ_QWDC01000001.1"/>
</dbReference>
<dbReference type="Proteomes" id="UP000264217">
    <property type="component" value="Unassembled WGS sequence"/>
</dbReference>
<keyword evidence="3" id="KW-1185">Reference proteome</keyword>
<name>A0A372NZ21_9SPHI</name>
<keyword evidence="1" id="KW-1277">Toxin-antitoxin system</keyword>
<sequence length="94" mass="11082">MYNILLLDGAIADIRDAHDWYEERQQGLGKRFQKTVFSKLDLIQQNPLLYQVRFSEVFRFAKTDIFPFLIVFEIVDQSIIVNAVFHTSRNPNAF</sequence>
<gene>
    <name evidence="2" type="ORF">D0C36_07440</name>
</gene>
<evidence type="ECO:0000256" key="1">
    <source>
        <dbReference type="ARBA" id="ARBA00022649"/>
    </source>
</evidence>
<dbReference type="EMBL" id="QWDC01000001">
    <property type="protein sequence ID" value="RFZ95353.1"/>
    <property type="molecule type" value="Genomic_DNA"/>
</dbReference>
<evidence type="ECO:0000313" key="2">
    <source>
        <dbReference type="EMBL" id="RFZ95353.1"/>
    </source>
</evidence>
<accession>A0A372NZ21</accession>